<dbReference type="PROSITE" id="PS50850">
    <property type="entry name" value="MFS"/>
    <property type="match status" value="1"/>
</dbReference>
<feature type="transmembrane region" description="Helical" evidence="8">
    <location>
        <begin position="112"/>
        <end position="139"/>
    </location>
</feature>
<organism evidence="10 11">
    <name type="scientific">Cellulosimicrobium composti</name>
    <dbReference type="NCBI Taxonomy" id="2672572"/>
    <lineage>
        <taxon>Bacteria</taxon>
        <taxon>Bacillati</taxon>
        <taxon>Actinomycetota</taxon>
        <taxon>Actinomycetes</taxon>
        <taxon>Micrococcales</taxon>
        <taxon>Promicromonosporaceae</taxon>
        <taxon>Cellulosimicrobium</taxon>
    </lineage>
</organism>
<proteinExistence type="predicted"/>
<evidence type="ECO:0000256" key="5">
    <source>
        <dbReference type="ARBA" id="ARBA00022989"/>
    </source>
</evidence>
<dbReference type="InterPro" id="IPR005829">
    <property type="entry name" value="Sugar_transporter_CS"/>
</dbReference>
<evidence type="ECO:0000256" key="6">
    <source>
        <dbReference type="ARBA" id="ARBA00023136"/>
    </source>
</evidence>
<sequence length="444" mass="47168">MRMRTSVDGSTGHTRLRDLPSTFWWLWTAQLVVWIGRFVVPYMTIFLTAQVGMSATEAGLVVAAYGVGVVVSSLAGGVLADRIGRRRVLLGSELLSVVVLVVIPLVEGKLIIAVLLAVYGLFNGAAGPVISTMIGDLVAPRHRRTAFNYNYWAVNLGYAIGPLAAGFMAESSFALLFWAQAGLVLVSTVVVLLKVPETQRVPASAGAPQRRVDGGRGGGLLSVLGDRTFMIFAAVMFVYSVVYVQSTSTLPLVMTEQGHPSSHYGMLLTLNGVLLCLLQLPTARILNRWTRDTVIVAAICVTAVGVGLQAYATTLAMYFVTVAIWTLGEMGSHPQAQSMTADLADPARRGRYQGVYGLTHSLALAVGPVAGGFVLDTFGSTALWLGSGALALVVSVLLGLTARTRRQRLAQTTALDARDDETPPDDEVPTADADRRSGDPVPAP</sequence>
<dbReference type="CDD" id="cd17329">
    <property type="entry name" value="MFS_MdtH_MDR_like"/>
    <property type="match status" value="1"/>
</dbReference>
<feature type="region of interest" description="Disordered" evidence="7">
    <location>
        <begin position="411"/>
        <end position="444"/>
    </location>
</feature>
<dbReference type="RefSeq" id="WP_155099214.1">
    <property type="nucleotide sequence ID" value="NZ_WMKA01000022.1"/>
</dbReference>
<evidence type="ECO:0000313" key="11">
    <source>
        <dbReference type="Proteomes" id="UP000440668"/>
    </source>
</evidence>
<dbReference type="InterPro" id="IPR036259">
    <property type="entry name" value="MFS_trans_sf"/>
</dbReference>
<dbReference type="Gene3D" id="1.20.1250.20">
    <property type="entry name" value="MFS general substrate transporter like domains"/>
    <property type="match status" value="2"/>
</dbReference>
<gene>
    <name evidence="10" type="ORF">GJV82_10725</name>
</gene>
<keyword evidence="6 8" id="KW-0472">Membrane</keyword>
<dbReference type="PANTHER" id="PTHR23517:SF2">
    <property type="entry name" value="MULTIDRUG RESISTANCE PROTEIN MDTH"/>
    <property type="match status" value="1"/>
</dbReference>
<comment type="subcellular location">
    <subcellularLocation>
        <location evidence="1">Cell membrane</location>
        <topology evidence="1">Multi-pass membrane protein</topology>
    </subcellularLocation>
</comment>
<feature type="transmembrane region" description="Helical" evidence="8">
    <location>
        <begin position="381"/>
        <end position="400"/>
    </location>
</feature>
<reference evidence="10 11" key="1">
    <citation type="submission" date="2019-11" db="EMBL/GenBank/DDBJ databases">
        <title>Cellulosimicrobium composti sp. nov. isolated from a compost.</title>
        <authorList>
            <person name="Yang Y."/>
        </authorList>
    </citation>
    <scope>NUCLEOTIDE SEQUENCE [LARGE SCALE GENOMIC DNA]</scope>
    <source>
        <strain evidence="10 11">BIT-GX5</strain>
    </source>
</reference>
<dbReference type="InterPro" id="IPR050171">
    <property type="entry name" value="MFS_Transporters"/>
</dbReference>
<keyword evidence="3" id="KW-1003">Cell membrane</keyword>
<keyword evidence="2" id="KW-0813">Transport</keyword>
<feature type="domain" description="Major facilitator superfamily (MFS) profile" evidence="9">
    <location>
        <begin position="22"/>
        <end position="406"/>
    </location>
</feature>
<dbReference type="InterPro" id="IPR020846">
    <property type="entry name" value="MFS_dom"/>
</dbReference>
<feature type="transmembrane region" description="Helical" evidence="8">
    <location>
        <begin position="293"/>
        <end position="311"/>
    </location>
</feature>
<dbReference type="Proteomes" id="UP000440668">
    <property type="component" value="Unassembled WGS sequence"/>
</dbReference>
<dbReference type="PANTHER" id="PTHR23517">
    <property type="entry name" value="RESISTANCE PROTEIN MDTM, PUTATIVE-RELATED-RELATED"/>
    <property type="match status" value="1"/>
</dbReference>
<name>A0A6N7ZIT8_9MICO</name>
<protein>
    <submittedName>
        <fullName evidence="10">MFS transporter</fullName>
    </submittedName>
</protein>
<evidence type="ECO:0000256" key="2">
    <source>
        <dbReference type="ARBA" id="ARBA00022448"/>
    </source>
</evidence>
<dbReference type="GO" id="GO:0022857">
    <property type="term" value="F:transmembrane transporter activity"/>
    <property type="evidence" value="ECO:0007669"/>
    <property type="project" value="InterPro"/>
</dbReference>
<evidence type="ECO:0000256" key="4">
    <source>
        <dbReference type="ARBA" id="ARBA00022692"/>
    </source>
</evidence>
<feature type="transmembrane region" description="Helical" evidence="8">
    <location>
        <begin position="21"/>
        <end position="40"/>
    </location>
</feature>
<feature type="transmembrane region" description="Helical" evidence="8">
    <location>
        <begin position="87"/>
        <end position="106"/>
    </location>
</feature>
<feature type="transmembrane region" description="Helical" evidence="8">
    <location>
        <begin position="262"/>
        <end position="281"/>
    </location>
</feature>
<dbReference type="GO" id="GO:0005886">
    <property type="term" value="C:plasma membrane"/>
    <property type="evidence" value="ECO:0007669"/>
    <property type="project" value="UniProtKB-SubCell"/>
</dbReference>
<evidence type="ECO:0000313" key="10">
    <source>
        <dbReference type="EMBL" id="MTG89414.1"/>
    </source>
</evidence>
<dbReference type="InterPro" id="IPR011701">
    <property type="entry name" value="MFS"/>
</dbReference>
<feature type="transmembrane region" description="Helical" evidence="8">
    <location>
        <begin position="60"/>
        <end position="80"/>
    </location>
</feature>
<keyword evidence="4 8" id="KW-0812">Transmembrane</keyword>
<keyword evidence="5 8" id="KW-1133">Transmembrane helix</keyword>
<evidence type="ECO:0000256" key="8">
    <source>
        <dbReference type="SAM" id="Phobius"/>
    </source>
</evidence>
<dbReference type="PROSITE" id="PS00216">
    <property type="entry name" value="SUGAR_TRANSPORT_1"/>
    <property type="match status" value="1"/>
</dbReference>
<evidence type="ECO:0000259" key="9">
    <source>
        <dbReference type="PROSITE" id="PS50850"/>
    </source>
</evidence>
<dbReference type="SUPFAM" id="SSF103473">
    <property type="entry name" value="MFS general substrate transporter"/>
    <property type="match status" value="1"/>
</dbReference>
<comment type="caution">
    <text evidence="10">The sequence shown here is derived from an EMBL/GenBank/DDBJ whole genome shotgun (WGS) entry which is preliminary data.</text>
</comment>
<evidence type="ECO:0000256" key="1">
    <source>
        <dbReference type="ARBA" id="ARBA00004651"/>
    </source>
</evidence>
<dbReference type="Pfam" id="PF07690">
    <property type="entry name" value="MFS_1"/>
    <property type="match status" value="1"/>
</dbReference>
<feature type="transmembrane region" description="Helical" evidence="8">
    <location>
        <begin position="151"/>
        <end position="169"/>
    </location>
</feature>
<accession>A0A6N7ZIT8</accession>
<feature type="transmembrane region" description="Helical" evidence="8">
    <location>
        <begin position="175"/>
        <end position="193"/>
    </location>
</feature>
<evidence type="ECO:0000256" key="7">
    <source>
        <dbReference type="SAM" id="MobiDB-lite"/>
    </source>
</evidence>
<evidence type="ECO:0000256" key="3">
    <source>
        <dbReference type="ARBA" id="ARBA00022475"/>
    </source>
</evidence>
<dbReference type="EMBL" id="WMKA01000022">
    <property type="protein sequence ID" value="MTG89414.1"/>
    <property type="molecule type" value="Genomic_DNA"/>
</dbReference>
<dbReference type="AlphaFoldDB" id="A0A6N7ZIT8"/>